<dbReference type="Proteomes" id="UP001432027">
    <property type="component" value="Unassembled WGS sequence"/>
</dbReference>
<dbReference type="EMBL" id="BTSX01000005">
    <property type="protein sequence ID" value="GMT02077.1"/>
    <property type="molecule type" value="Genomic_DNA"/>
</dbReference>
<organism evidence="2 3">
    <name type="scientific">Pristionchus entomophagus</name>
    <dbReference type="NCBI Taxonomy" id="358040"/>
    <lineage>
        <taxon>Eukaryota</taxon>
        <taxon>Metazoa</taxon>
        <taxon>Ecdysozoa</taxon>
        <taxon>Nematoda</taxon>
        <taxon>Chromadorea</taxon>
        <taxon>Rhabditida</taxon>
        <taxon>Rhabditina</taxon>
        <taxon>Diplogasteromorpha</taxon>
        <taxon>Diplogasteroidea</taxon>
        <taxon>Neodiplogasteridae</taxon>
        <taxon>Pristionchus</taxon>
    </lineage>
</organism>
<reference evidence="2" key="1">
    <citation type="submission" date="2023-10" db="EMBL/GenBank/DDBJ databases">
        <title>Genome assembly of Pristionchus species.</title>
        <authorList>
            <person name="Yoshida K."/>
            <person name="Sommer R.J."/>
        </authorList>
    </citation>
    <scope>NUCLEOTIDE SEQUENCE</scope>
    <source>
        <strain evidence="2">RS0144</strain>
    </source>
</reference>
<feature type="non-terminal residue" evidence="2">
    <location>
        <position position="110"/>
    </location>
</feature>
<name>A0AAV5U5N0_9BILA</name>
<dbReference type="SUPFAM" id="SSF49599">
    <property type="entry name" value="TRAF domain-like"/>
    <property type="match status" value="1"/>
</dbReference>
<dbReference type="AlphaFoldDB" id="A0AAV5U5N0"/>
<comment type="caution">
    <text evidence="2">The sequence shown here is derived from an EMBL/GenBank/DDBJ whole genome shotgun (WGS) entry which is preliminary data.</text>
</comment>
<dbReference type="CDD" id="cd00121">
    <property type="entry name" value="MATH"/>
    <property type="match status" value="1"/>
</dbReference>
<accession>A0AAV5U5N0</accession>
<dbReference type="Gene3D" id="2.60.210.10">
    <property type="entry name" value="Apoptosis, Tumor Necrosis Factor Receptor Associated Protein 2, Chain A"/>
    <property type="match status" value="1"/>
</dbReference>
<protein>
    <recommendedName>
        <fullName evidence="1">MATH domain-containing protein</fullName>
    </recommendedName>
</protein>
<evidence type="ECO:0000313" key="2">
    <source>
        <dbReference type="EMBL" id="GMT02077.1"/>
    </source>
</evidence>
<dbReference type="Pfam" id="PF00917">
    <property type="entry name" value="MATH"/>
    <property type="match status" value="1"/>
</dbReference>
<proteinExistence type="predicted"/>
<gene>
    <name evidence="2" type="ORF">PENTCL1PPCAC_24252</name>
</gene>
<dbReference type="InterPro" id="IPR002083">
    <property type="entry name" value="MATH/TRAF_dom"/>
</dbReference>
<keyword evidence="3" id="KW-1185">Reference proteome</keyword>
<sequence length="110" mass="12520">NSNFVLKWEIDNAAATLATGKAESGVFNEGGFKWTAVVERRADAPFCDKAEFSLRCDVDHNLPWTCEVDAQIFVLRRDGRWIAFTSKNHFCFADVNSVWANKLQPWTTFT</sequence>
<dbReference type="InterPro" id="IPR008974">
    <property type="entry name" value="TRAF-like"/>
</dbReference>
<feature type="domain" description="MATH" evidence="1">
    <location>
        <begin position="23"/>
        <end position="92"/>
    </location>
</feature>
<evidence type="ECO:0000313" key="3">
    <source>
        <dbReference type="Proteomes" id="UP001432027"/>
    </source>
</evidence>
<evidence type="ECO:0000259" key="1">
    <source>
        <dbReference type="Pfam" id="PF00917"/>
    </source>
</evidence>
<feature type="non-terminal residue" evidence="2">
    <location>
        <position position="1"/>
    </location>
</feature>